<reference evidence="4" key="1">
    <citation type="journal article" date="2020" name="Appl. Environ. Microbiol.">
        <title>Diazotrophic Anaeromyxobacter Isolates from Soils.</title>
        <authorList>
            <person name="Masuda Y."/>
            <person name="Yamanaka H."/>
            <person name="Xu Z.X."/>
            <person name="Shiratori Y."/>
            <person name="Aono T."/>
            <person name="Amachi S."/>
            <person name="Senoo K."/>
            <person name="Itoh H."/>
        </authorList>
    </citation>
    <scope>NUCLEOTIDE SEQUENCE [LARGE SCALE GENOMIC DNA]</scope>
    <source>
        <strain evidence="4">R267</strain>
    </source>
</reference>
<proteinExistence type="predicted"/>
<gene>
    <name evidence="3" type="ORF">AMYX_04990</name>
</gene>
<dbReference type="RefSeq" id="WP_176062560.1">
    <property type="nucleotide sequence ID" value="NZ_BJTG01000001.1"/>
</dbReference>
<accession>A0A7I9VI10</accession>
<name>A0A7I9VI10_9BACT</name>
<evidence type="ECO:0000313" key="4">
    <source>
        <dbReference type="Proteomes" id="UP000503640"/>
    </source>
</evidence>
<dbReference type="EMBL" id="BJTG01000001">
    <property type="protein sequence ID" value="GEJ55758.1"/>
    <property type="molecule type" value="Genomic_DNA"/>
</dbReference>
<protein>
    <recommendedName>
        <fullName evidence="5">Alginate export domain-containing protein</fullName>
    </recommendedName>
</protein>
<feature type="signal peptide" evidence="2">
    <location>
        <begin position="1"/>
        <end position="19"/>
    </location>
</feature>
<keyword evidence="4" id="KW-1185">Reference proteome</keyword>
<feature type="chain" id="PRO_5029801576" description="Alginate export domain-containing protein" evidence="2">
    <location>
        <begin position="20"/>
        <end position="494"/>
    </location>
</feature>
<keyword evidence="2" id="KW-0732">Signal</keyword>
<sequence length="494" mass="53228">MKPASLALLLLSLAAPAAAQDRPSEADLFGAPPKPPEEAKPAEPTPAAPAPRAAPGEPAEERVAGVLGRTENPLQLGGQLYLRSFLFAREGDPPSRWLFTAPALTDVYLDARPNDRVRAFVLGRMQFDPTLDPSAPGVLGTAPPPNPQVLLDQLWLRFDAEHTAFFTVGRQHVKWGTGRFWNPTDYLHAVRRDPLAVFDQRTGTTMVKVHLPWERQGWNFYGMAILEPLTSSAATGALAPGTSGLPAAATSARDSQRLGGVGGAARAEIVLGPSEVGLGAVVQRGHKPRFAVDASAGVLDLDFYAEAALKTGSELPVYRPRPAAPAGADLAVRYEGYEPSGLTPQVTGGVRWQHKYSDEDMFEVGAEYFWNRLGYADPAIYPWLIANGAFAPFYVGQHYAGVYFHLPNPGAWNNTTFILSTLGNLSDRSFVTRLDYSVLLLTYLRLEAYGQAHYGRAAGEFRLAIPAQTVAGAEVTPGFGAQLFDVGLALRVSL</sequence>
<evidence type="ECO:0000256" key="2">
    <source>
        <dbReference type="SAM" id="SignalP"/>
    </source>
</evidence>
<dbReference type="Proteomes" id="UP000503640">
    <property type="component" value="Unassembled WGS sequence"/>
</dbReference>
<evidence type="ECO:0000313" key="3">
    <source>
        <dbReference type="EMBL" id="GEJ55758.1"/>
    </source>
</evidence>
<organism evidence="3 4">
    <name type="scientific">Anaeromyxobacter diazotrophicus</name>
    <dbReference type="NCBI Taxonomy" id="2590199"/>
    <lineage>
        <taxon>Bacteria</taxon>
        <taxon>Pseudomonadati</taxon>
        <taxon>Myxococcota</taxon>
        <taxon>Myxococcia</taxon>
        <taxon>Myxococcales</taxon>
        <taxon>Cystobacterineae</taxon>
        <taxon>Anaeromyxobacteraceae</taxon>
        <taxon>Anaeromyxobacter</taxon>
    </lineage>
</organism>
<feature type="region of interest" description="Disordered" evidence="1">
    <location>
        <begin position="17"/>
        <end position="60"/>
    </location>
</feature>
<evidence type="ECO:0000256" key="1">
    <source>
        <dbReference type="SAM" id="MobiDB-lite"/>
    </source>
</evidence>
<dbReference type="AlphaFoldDB" id="A0A7I9VI10"/>
<evidence type="ECO:0008006" key="5">
    <source>
        <dbReference type="Google" id="ProtNLM"/>
    </source>
</evidence>
<comment type="caution">
    <text evidence="3">The sequence shown here is derived from an EMBL/GenBank/DDBJ whole genome shotgun (WGS) entry which is preliminary data.</text>
</comment>